<reference evidence="1 2" key="1">
    <citation type="submission" date="2019-07" db="EMBL/GenBank/DDBJ databases">
        <title>Rhodococcus cavernicolus sp. nov., isolated from a cave.</title>
        <authorList>
            <person name="Lee S.D."/>
        </authorList>
    </citation>
    <scope>NUCLEOTIDE SEQUENCE [LARGE SCALE GENOMIC DNA]</scope>
    <source>
        <strain evidence="1 2">C1-24</strain>
    </source>
</reference>
<dbReference type="SUPFAM" id="SSF159245">
    <property type="entry name" value="AttH-like"/>
    <property type="match status" value="1"/>
</dbReference>
<protein>
    <submittedName>
        <fullName evidence="1">Uncharacterized protein</fullName>
    </submittedName>
</protein>
<evidence type="ECO:0000313" key="1">
    <source>
        <dbReference type="EMBL" id="KAA0024198.1"/>
    </source>
</evidence>
<accession>A0A5A7SDG7</accession>
<sequence>MPAPLDEYPIHQTPLSMAQVDTSDKNFYDRSYLNAINPDGDLFLVSGFGVYPNLGVVDAFAIARKGDRQWAVRFSDALEHRSLDLAVGDYRIEVVEPLCRLRVVCGGDDGGLGFDLTWEATCAAVQEPPHLMMSSTRPILDASRFAQTGAWSGTIAVDGEDVSVTPDRWMGTRDRSWGIRPVGDPDPAGRTAEAPTEGFWWLYLPLRFEGFSIIVIAQENPDGFRILNDATRIWDDGRIEQLGWPRIDIDYRSGTRRPDAATIHLTDRTGTPVTIALTTRDGMALHVGGGYGGDPDWSHGQWRGRGWVSRTVYDLTDPAVAGRIPYGVNEYPTIADCDGVHGVGMFEHGCFGRHDPSGFADWSSVAP</sequence>
<dbReference type="Proteomes" id="UP000322244">
    <property type="component" value="Unassembled WGS sequence"/>
</dbReference>
<keyword evidence="2" id="KW-1185">Reference proteome</keyword>
<gene>
    <name evidence="1" type="ORF">FOY51_06560</name>
</gene>
<comment type="caution">
    <text evidence="1">The sequence shown here is derived from an EMBL/GenBank/DDBJ whole genome shotgun (WGS) entry which is preliminary data.</text>
</comment>
<evidence type="ECO:0000313" key="2">
    <source>
        <dbReference type="Proteomes" id="UP000322244"/>
    </source>
</evidence>
<dbReference type="EMBL" id="VLNY01000002">
    <property type="protein sequence ID" value="KAA0024198.1"/>
    <property type="molecule type" value="Genomic_DNA"/>
</dbReference>
<proteinExistence type="predicted"/>
<dbReference type="OrthoDB" id="333076at2"/>
<organism evidence="1 2">
    <name type="scientific">Antrihabitans cavernicola</name>
    <dbReference type="NCBI Taxonomy" id="2495913"/>
    <lineage>
        <taxon>Bacteria</taxon>
        <taxon>Bacillati</taxon>
        <taxon>Actinomycetota</taxon>
        <taxon>Actinomycetes</taxon>
        <taxon>Mycobacteriales</taxon>
        <taxon>Nocardiaceae</taxon>
        <taxon>Antrihabitans</taxon>
    </lineage>
</organism>
<name>A0A5A7SDG7_9NOCA</name>
<dbReference type="AlphaFoldDB" id="A0A5A7SDG7"/>